<keyword evidence="14" id="KW-1185">Reference proteome</keyword>
<accession>A0A6P6WKY0</accession>
<keyword evidence="7 12" id="KW-0560">Oxidoreductase</keyword>
<dbReference type="OrthoDB" id="1055148at2759"/>
<dbReference type="PANTHER" id="PTHR47947:SF1">
    <property type="entry name" value="CYTOCHROME P450 82E3"/>
    <property type="match status" value="1"/>
</dbReference>
<keyword evidence="3 11" id="KW-0349">Heme</keyword>
<evidence type="ECO:0000256" key="11">
    <source>
        <dbReference type="PIRSR" id="PIRSR602401-1"/>
    </source>
</evidence>
<dbReference type="InterPro" id="IPR050651">
    <property type="entry name" value="Plant_Cytochrome_P450_Monoox"/>
</dbReference>
<dbReference type="InterPro" id="IPR001128">
    <property type="entry name" value="Cyt_P450"/>
</dbReference>
<reference evidence="15" key="2">
    <citation type="submission" date="2025-08" db="UniProtKB">
        <authorList>
            <consortium name="RefSeq"/>
        </authorList>
    </citation>
    <scope>IDENTIFICATION</scope>
    <source>
        <tissue evidence="15">Leaves</tissue>
    </source>
</reference>
<dbReference type="GO" id="GO:0016705">
    <property type="term" value="F:oxidoreductase activity, acting on paired donors, with incorporation or reduction of molecular oxygen"/>
    <property type="evidence" value="ECO:0007669"/>
    <property type="project" value="InterPro"/>
</dbReference>
<dbReference type="PRINTS" id="PR00463">
    <property type="entry name" value="EP450I"/>
</dbReference>
<name>A0A6P6WKY0_COFAR</name>
<dbReference type="Pfam" id="PF00067">
    <property type="entry name" value="p450"/>
    <property type="match status" value="1"/>
</dbReference>
<dbReference type="Gene3D" id="1.10.630.10">
    <property type="entry name" value="Cytochrome P450"/>
    <property type="match status" value="1"/>
</dbReference>
<dbReference type="Proteomes" id="UP001652660">
    <property type="component" value="Chromosome 1c"/>
</dbReference>
<gene>
    <name evidence="15" type="primary">LOC113732640</name>
</gene>
<keyword evidence="10" id="KW-0472">Membrane</keyword>
<dbReference type="InterPro" id="IPR036396">
    <property type="entry name" value="Cyt_P450_sf"/>
</dbReference>
<dbReference type="GeneID" id="113732640"/>
<organism evidence="14 15">
    <name type="scientific">Coffea arabica</name>
    <name type="common">Arabian coffee</name>
    <dbReference type="NCBI Taxonomy" id="13443"/>
    <lineage>
        <taxon>Eukaryota</taxon>
        <taxon>Viridiplantae</taxon>
        <taxon>Streptophyta</taxon>
        <taxon>Embryophyta</taxon>
        <taxon>Tracheophyta</taxon>
        <taxon>Spermatophyta</taxon>
        <taxon>Magnoliopsida</taxon>
        <taxon>eudicotyledons</taxon>
        <taxon>Gunneridae</taxon>
        <taxon>Pentapetalae</taxon>
        <taxon>asterids</taxon>
        <taxon>lamiids</taxon>
        <taxon>Gentianales</taxon>
        <taxon>Rubiaceae</taxon>
        <taxon>Ixoroideae</taxon>
        <taxon>Gardenieae complex</taxon>
        <taxon>Bertiereae - Coffeeae clade</taxon>
        <taxon>Coffeeae</taxon>
        <taxon>Coffea</taxon>
    </lineage>
</organism>
<dbReference type="SUPFAM" id="SSF48264">
    <property type="entry name" value="Cytochrome P450"/>
    <property type="match status" value="1"/>
</dbReference>
<dbReference type="InterPro" id="IPR002401">
    <property type="entry name" value="Cyt_P450_E_grp-I"/>
</dbReference>
<protein>
    <submittedName>
        <fullName evidence="15">Nicotine N-demethylase CYP82E4-like</fullName>
    </submittedName>
</protein>
<keyword evidence="4" id="KW-0812">Transmembrane</keyword>
<keyword evidence="8 11" id="KW-0408">Iron</keyword>
<evidence type="ECO:0000256" key="1">
    <source>
        <dbReference type="ARBA" id="ARBA00001971"/>
    </source>
</evidence>
<reference evidence="14" key="1">
    <citation type="journal article" date="2025" name="Foods">
        <title>Unveiling the Microbial Signatures of Arabica Coffee Cherries: Insights into Ripeness Specific Diversity, Functional Traits, and Implications for Quality and Safety.</title>
        <authorList>
            <consortium name="RefSeq"/>
            <person name="Tenea G.N."/>
            <person name="Cifuentes V."/>
            <person name="Reyes P."/>
            <person name="Cevallos-Vallejos M."/>
        </authorList>
    </citation>
    <scope>NUCLEOTIDE SEQUENCE [LARGE SCALE GENOMIC DNA]</scope>
</reference>
<evidence type="ECO:0000256" key="6">
    <source>
        <dbReference type="ARBA" id="ARBA00022989"/>
    </source>
</evidence>
<evidence type="ECO:0000256" key="3">
    <source>
        <dbReference type="ARBA" id="ARBA00022617"/>
    </source>
</evidence>
<keyword evidence="5 11" id="KW-0479">Metal-binding</keyword>
<evidence type="ECO:0000256" key="13">
    <source>
        <dbReference type="SAM" id="SignalP"/>
    </source>
</evidence>
<evidence type="ECO:0000313" key="15">
    <source>
        <dbReference type="RefSeq" id="XP_027114362.1"/>
    </source>
</evidence>
<evidence type="ECO:0000256" key="7">
    <source>
        <dbReference type="ARBA" id="ARBA00023002"/>
    </source>
</evidence>
<keyword evidence="13" id="KW-0732">Signal</keyword>
<dbReference type="GO" id="GO:0016020">
    <property type="term" value="C:membrane"/>
    <property type="evidence" value="ECO:0007669"/>
    <property type="project" value="UniProtKB-SubCell"/>
</dbReference>
<keyword evidence="6" id="KW-1133">Transmembrane helix</keyword>
<evidence type="ECO:0000256" key="9">
    <source>
        <dbReference type="ARBA" id="ARBA00023033"/>
    </source>
</evidence>
<dbReference type="FunFam" id="1.10.630.10:FF:000026">
    <property type="entry name" value="Cytochrome P450 82C4"/>
    <property type="match status" value="1"/>
</dbReference>
<dbReference type="GO" id="GO:0020037">
    <property type="term" value="F:heme binding"/>
    <property type="evidence" value="ECO:0007669"/>
    <property type="project" value="InterPro"/>
</dbReference>
<dbReference type="InterPro" id="IPR017972">
    <property type="entry name" value="Cyt_P450_CS"/>
</dbReference>
<evidence type="ECO:0000256" key="2">
    <source>
        <dbReference type="ARBA" id="ARBA00004167"/>
    </source>
</evidence>
<keyword evidence="9 12" id="KW-0503">Monooxygenase</keyword>
<evidence type="ECO:0000313" key="14">
    <source>
        <dbReference type="Proteomes" id="UP001652660"/>
    </source>
</evidence>
<evidence type="ECO:0000256" key="8">
    <source>
        <dbReference type="ARBA" id="ARBA00023004"/>
    </source>
</evidence>
<dbReference type="GO" id="GO:0005506">
    <property type="term" value="F:iron ion binding"/>
    <property type="evidence" value="ECO:0007669"/>
    <property type="project" value="InterPro"/>
</dbReference>
<evidence type="ECO:0000256" key="5">
    <source>
        <dbReference type="ARBA" id="ARBA00022723"/>
    </source>
</evidence>
<feature type="signal peptide" evidence="13">
    <location>
        <begin position="1"/>
        <end position="23"/>
    </location>
</feature>
<dbReference type="PRINTS" id="PR00385">
    <property type="entry name" value="P450"/>
</dbReference>
<comment type="cofactor">
    <cofactor evidence="1 11">
        <name>heme</name>
        <dbReference type="ChEBI" id="CHEBI:30413"/>
    </cofactor>
</comment>
<evidence type="ECO:0000256" key="12">
    <source>
        <dbReference type="RuleBase" id="RU000461"/>
    </source>
</evidence>
<evidence type="ECO:0000256" key="4">
    <source>
        <dbReference type="ARBA" id="ARBA00022692"/>
    </source>
</evidence>
<evidence type="ECO:0000256" key="10">
    <source>
        <dbReference type="ARBA" id="ARBA00023136"/>
    </source>
</evidence>
<comment type="similarity">
    <text evidence="12">Belongs to the cytochrome P450 family.</text>
</comment>
<dbReference type="AlphaFoldDB" id="A0A6P6WKY0"/>
<dbReference type="CDD" id="cd20654">
    <property type="entry name" value="CYP82"/>
    <property type="match status" value="1"/>
</dbReference>
<feature type="chain" id="PRO_5028184703" evidence="13">
    <location>
        <begin position="24"/>
        <end position="527"/>
    </location>
</feature>
<comment type="subcellular location">
    <subcellularLocation>
        <location evidence="2">Membrane</location>
        <topology evidence="2">Single-pass membrane protein</topology>
    </subcellularLocation>
</comment>
<dbReference type="PROSITE" id="PS00086">
    <property type="entry name" value="CYTOCHROME_P450"/>
    <property type="match status" value="1"/>
</dbReference>
<dbReference type="PANTHER" id="PTHR47947">
    <property type="entry name" value="CYTOCHROME P450 82C3-RELATED"/>
    <property type="match status" value="1"/>
</dbReference>
<dbReference type="RefSeq" id="XP_027114362.1">
    <property type="nucleotide sequence ID" value="XM_027258561.2"/>
</dbReference>
<feature type="binding site" description="axial binding residue" evidence="11">
    <location>
        <position position="465"/>
    </location>
    <ligand>
        <name>heme</name>
        <dbReference type="ChEBI" id="CHEBI:30413"/>
    </ligand>
    <ligandPart>
        <name>Fe</name>
        <dbReference type="ChEBI" id="CHEBI:18248"/>
    </ligandPart>
</feature>
<sequence>MYLLPHLLAIVGLLALLLLYKQRRPMNQNSNSNSFKARKQPPEPSGAWPVIGHLLQLNSHDTLARTFGALADKYGPVFSIRLGMTRALVVSNWEAVKECFTTNDKVLASRPDSNAGVYLGYNNAAFGFAPYGHFWRQMRKLVLLQVLSNRRLETLRHVRVSEIQTSTRELFSVINREENAPAKVVISEWVEQLTLNIIVRTVAGKRYSDSEAGNRIDAQYFKKVVKEYMYVTGQLDLSDVIPFPPLRWLDPLGHIKSMKRLFKELDAIMQIWIDEHVEKRRTKSISGVEQSFIDVLLSVIEDDFTLGQPRETLIKATINNLILAGSDTTSVHLTWLLSLLVNNRQVMEQAQEEIDSSVGKERWVNESDIKNLVYLQAIVKEALRLYPPGPLSVPHLAREDCEVSGYHVPKGTRVFVNVWKLHRDPRIWSEPDKFCPERFMTSHAEVDVSGQHFEFTPFGSGRRSCPGITFAMQVTHLTLARLLQGFNFAAPSDLPVDMAEGQGMTLPRVNPLELLVVPRLACELYEY</sequence>
<proteinExistence type="inferred from homology"/>
<dbReference type="GO" id="GO:0004497">
    <property type="term" value="F:monooxygenase activity"/>
    <property type="evidence" value="ECO:0007669"/>
    <property type="project" value="UniProtKB-KW"/>
</dbReference>